<organism evidence="6 7">
    <name type="scientific">Macleaya cordata</name>
    <name type="common">Five-seeded plume-poppy</name>
    <name type="synonym">Bocconia cordata</name>
    <dbReference type="NCBI Taxonomy" id="56857"/>
    <lineage>
        <taxon>Eukaryota</taxon>
        <taxon>Viridiplantae</taxon>
        <taxon>Streptophyta</taxon>
        <taxon>Embryophyta</taxon>
        <taxon>Tracheophyta</taxon>
        <taxon>Spermatophyta</taxon>
        <taxon>Magnoliopsida</taxon>
        <taxon>Ranunculales</taxon>
        <taxon>Papaveraceae</taxon>
        <taxon>Papaveroideae</taxon>
        <taxon>Macleaya</taxon>
    </lineage>
</organism>
<dbReference type="FunFam" id="3.30.420.140:FF:000009">
    <property type="entry name" value="Holliday junction resolvase"/>
    <property type="match status" value="1"/>
</dbReference>
<gene>
    <name evidence="6" type="ORF">BVC80_157g99</name>
</gene>
<evidence type="ECO:0000259" key="5">
    <source>
        <dbReference type="SMART" id="SM00732"/>
    </source>
</evidence>
<evidence type="ECO:0000256" key="1">
    <source>
        <dbReference type="ARBA" id="ARBA00022490"/>
    </source>
</evidence>
<evidence type="ECO:0000313" key="6">
    <source>
        <dbReference type="EMBL" id="OVA20296.1"/>
    </source>
</evidence>
<protein>
    <submittedName>
        <fullName evidence="6">Resolvase</fullName>
    </submittedName>
</protein>
<keyword evidence="3" id="KW-0540">Nuclease</keyword>
<dbReference type="InterPro" id="IPR006641">
    <property type="entry name" value="YqgF/RNaseH-like_dom"/>
</dbReference>
<accession>A0A200RC93</accession>
<dbReference type="AlphaFoldDB" id="A0A200RC93"/>
<evidence type="ECO:0000313" key="7">
    <source>
        <dbReference type="Proteomes" id="UP000195402"/>
    </source>
</evidence>
<dbReference type="NCBIfam" id="TIGR00250">
    <property type="entry name" value="RNAse_H_YqgF"/>
    <property type="match status" value="1"/>
</dbReference>
<feature type="domain" description="YqgF/RNase H-like" evidence="5">
    <location>
        <begin position="102"/>
        <end position="202"/>
    </location>
</feature>
<dbReference type="GO" id="GO:0000967">
    <property type="term" value="P:rRNA 5'-end processing"/>
    <property type="evidence" value="ECO:0007669"/>
    <property type="project" value="TreeGrafter"/>
</dbReference>
<keyword evidence="7" id="KW-1185">Reference proteome</keyword>
<dbReference type="FunCoup" id="A0A200RC93">
    <property type="interactions" value="396"/>
</dbReference>
<dbReference type="CDD" id="cd16964">
    <property type="entry name" value="YqgF"/>
    <property type="match status" value="1"/>
</dbReference>
<dbReference type="InterPro" id="IPR037027">
    <property type="entry name" value="YqgF/RNaseH-like_dom_sf"/>
</dbReference>
<dbReference type="Pfam" id="PF03652">
    <property type="entry name" value="RuvX"/>
    <property type="match status" value="1"/>
</dbReference>
<dbReference type="Proteomes" id="UP000195402">
    <property type="component" value="Unassembled WGS sequence"/>
</dbReference>
<evidence type="ECO:0000256" key="4">
    <source>
        <dbReference type="ARBA" id="ARBA00022801"/>
    </source>
</evidence>
<dbReference type="STRING" id="56857.A0A200RC93"/>
<dbReference type="InParanoid" id="A0A200RC93"/>
<sequence length="271" mass="30398">MAQQHLQLLSIQRSFLHYHHPCNEKKYGLLRTTTAFVNGTPSYSLPSPLTLLHSPFPSSSSSSSTYTYGSKRILIRALVSQDEFHIPPNALLQKTDSKWRGGFSLGIDLGMSRTGVALSKGFYIRPLTVLELRGQKLELRLLEIAEQEEADEFIVGLPKSADGKETPQSNKVRSVAGRLAVRAAERGWRVYLQDEYGTSMEALDFMLDMEVNKSARQGKSDAYAAMMLLKRYFATSGEGNELVLPKQLELQQKLRQGPPKDLDFFPEELEG</sequence>
<keyword evidence="2" id="KW-0690">Ribosome biogenesis</keyword>
<evidence type="ECO:0000256" key="3">
    <source>
        <dbReference type="ARBA" id="ARBA00022722"/>
    </source>
</evidence>
<dbReference type="PANTHER" id="PTHR33317:SF4">
    <property type="entry name" value="POLYNUCLEOTIDYL TRANSFERASE, RIBONUCLEASE H-LIKE SUPERFAMILY PROTEIN"/>
    <property type="match status" value="1"/>
</dbReference>
<dbReference type="GO" id="GO:0004518">
    <property type="term" value="F:nuclease activity"/>
    <property type="evidence" value="ECO:0007669"/>
    <property type="project" value="UniProtKB-KW"/>
</dbReference>
<dbReference type="HAMAP" id="MF_00651">
    <property type="entry name" value="Nuclease_YqgF"/>
    <property type="match status" value="1"/>
</dbReference>
<keyword evidence="4" id="KW-0378">Hydrolase</keyword>
<dbReference type="PANTHER" id="PTHR33317">
    <property type="entry name" value="POLYNUCLEOTIDYL TRANSFERASE, RIBONUCLEASE H-LIKE SUPERFAMILY PROTEIN"/>
    <property type="match status" value="1"/>
</dbReference>
<reference evidence="6 7" key="1">
    <citation type="journal article" date="2017" name="Mol. Plant">
        <title>The Genome of Medicinal Plant Macleaya cordata Provides New Insights into Benzylisoquinoline Alkaloids Metabolism.</title>
        <authorList>
            <person name="Liu X."/>
            <person name="Liu Y."/>
            <person name="Huang P."/>
            <person name="Ma Y."/>
            <person name="Qing Z."/>
            <person name="Tang Q."/>
            <person name="Cao H."/>
            <person name="Cheng P."/>
            <person name="Zheng Y."/>
            <person name="Yuan Z."/>
            <person name="Zhou Y."/>
            <person name="Liu J."/>
            <person name="Tang Z."/>
            <person name="Zhuo Y."/>
            <person name="Zhang Y."/>
            <person name="Yu L."/>
            <person name="Huang J."/>
            <person name="Yang P."/>
            <person name="Peng Q."/>
            <person name="Zhang J."/>
            <person name="Jiang W."/>
            <person name="Zhang Z."/>
            <person name="Lin K."/>
            <person name="Ro D.K."/>
            <person name="Chen X."/>
            <person name="Xiong X."/>
            <person name="Shang Y."/>
            <person name="Huang S."/>
            <person name="Zeng J."/>
        </authorList>
    </citation>
    <scope>NUCLEOTIDE SEQUENCE [LARGE SCALE GENOMIC DNA]</scope>
    <source>
        <strain evidence="7">cv. BLH2017</strain>
        <tissue evidence="6">Root</tissue>
    </source>
</reference>
<proteinExistence type="inferred from homology"/>
<dbReference type="SMART" id="SM00732">
    <property type="entry name" value="YqgFc"/>
    <property type="match status" value="1"/>
</dbReference>
<dbReference type="Gene3D" id="3.30.420.140">
    <property type="entry name" value="YqgF/RNase H-like domain"/>
    <property type="match status" value="1"/>
</dbReference>
<name>A0A200RC93_MACCD</name>
<keyword evidence="1" id="KW-0963">Cytoplasm</keyword>
<dbReference type="SUPFAM" id="SSF53098">
    <property type="entry name" value="Ribonuclease H-like"/>
    <property type="match status" value="1"/>
</dbReference>
<dbReference type="EMBL" id="MVGT01000143">
    <property type="protein sequence ID" value="OVA20296.1"/>
    <property type="molecule type" value="Genomic_DNA"/>
</dbReference>
<evidence type="ECO:0000256" key="2">
    <source>
        <dbReference type="ARBA" id="ARBA00022517"/>
    </source>
</evidence>
<dbReference type="OrthoDB" id="430851at2759"/>
<dbReference type="OMA" id="RYFATSG"/>
<comment type="caution">
    <text evidence="6">The sequence shown here is derived from an EMBL/GenBank/DDBJ whole genome shotgun (WGS) entry which is preliminary data.</text>
</comment>
<dbReference type="InterPro" id="IPR012337">
    <property type="entry name" value="RNaseH-like_sf"/>
</dbReference>
<dbReference type="InterPro" id="IPR005227">
    <property type="entry name" value="YqgF"/>
</dbReference>
<dbReference type="GO" id="GO:0016787">
    <property type="term" value="F:hydrolase activity"/>
    <property type="evidence" value="ECO:0007669"/>
    <property type="project" value="UniProtKB-KW"/>
</dbReference>